<dbReference type="Proteomes" id="UP000008641">
    <property type="component" value="Chromosome"/>
</dbReference>
<organism evidence="3 4">
    <name type="scientific">Weeksella virosa (strain ATCC 43766 / DSM 16922 / JCM 21250 / CCUG 30538 / CDC 9751 / IAM 14551 / NBRC 16016 / NCTC 11634 / CL345/78)</name>
    <dbReference type="NCBI Taxonomy" id="865938"/>
    <lineage>
        <taxon>Bacteria</taxon>
        <taxon>Pseudomonadati</taxon>
        <taxon>Bacteroidota</taxon>
        <taxon>Flavobacteriia</taxon>
        <taxon>Flavobacteriales</taxon>
        <taxon>Weeksellaceae</taxon>
        <taxon>Weeksella</taxon>
    </lineage>
</organism>
<feature type="signal peptide" evidence="1">
    <location>
        <begin position="1"/>
        <end position="21"/>
    </location>
</feature>
<dbReference type="PROSITE" id="PS51257">
    <property type="entry name" value="PROKAR_LIPOPROTEIN"/>
    <property type="match status" value="1"/>
</dbReference>
<feature type="domain" description="Lipid/polyisoprenoid-binding YceI-like" evidence="2">
    <location>
        <begin position="43"/>
        <end position="217"/>
    </location>
</feature>
<dbReference type="PANTHER" id="PTHR34406:SF1">
    <property type="entry name" value="PROTEIN YCEI"/>
    <property type="match status" value="1"/>
</dbReference>
<proteinExistence type="predicted"/>
<dbReference type="OrthoDB" id="951410at2"/>
<reference evidence="4" key="2">
    <citation type="journal article" date="2011" name="Stand. Genomic Sci.">
        <title>Complete genome sequence of Weeksella virosa type strain (9751T).</title>
        <authorList>
            <person name="Lang E."/>
            <person name="Teshima H."/>
            <person name="Lucas S."/>
            <person name="Lapidus A."/>
            <person name="Hammon N."/>
            <person name="Deshpande S."/>
            <person name="Nolan M."/>
            <person name="Cheng J."/>
            <person name="Pitluck S."/>
            <person name="Liolios K."/>
            <person name="Pagani I."/>
            <person name="Mikhailova N."/>
            <person name="Ivanova N."/>
            <person name="Mavromatis K."/>
            <person name="Pati A."/>
            <person name="Tapia R."/>
            <person name="Han C."/>
            <person name="Goodwin L."/>
            <person name="Chen A."/>
            <person name="Palaniappan K."/>
            <person name="Land M."/>
            <person name="Hauser L."/>
            <person name="Chang Y."/>
            <person name="Jeffries C."/>
            <person name="Brambilla E."/>
            <person name="Kopitz M."/>
            <person name="Rohde M."/>
            <person name="Goker M."/>
            <person name="Tindall B."/>
            <person name="Detter J."/>
            <person name="Woyke T."/>
            <person name="Bristow J."/>
            <person name="Eisen J."/>
            <person name="Markowitz V."/>
            <person name="Hugenholtz P."/>
            <person name="Klenk H."/>
            <person name="Kyrpides N."/>
        </authorList>
    </citation>
    <scope>NUCLEOTIDE SEQUENCE [LARGE SCALE GENOMIC DNA]</scope>
    <source>
        <strain evidence="4">ATCC 43766 / DSM 16922 / JCM 21250 / NBRC 16016 / NCTC 11634 / CL345/78</strain>
    </source>
</reference>
<dbReference type="STRING" id="865938.Weevi_1293"/>
<feature type="chain" id="PRO_5003254218" evidence="1">
    <location>
        <begin position="22"/>
        <end position="220"/>
    </location>
</feature>
<name>F0NXK7_WEEVC</name>
<evidence type="ECO:0000313" key="3">
    <source>
        <dbReference type="EMBL" id="ADX67997.1"/>
    </source>
</evidence>
<evidence type="ECO:0000313" key="4">
    <source>
        <dbReference type="Proteomes" id="UP000008641"/>
    </source>
</evidence>
<gene>
    <name evidence="3" type="ordered locus">Weevi_1293</name>
</gene>
<reference evidence="3 4" key="1">
    <citation type="journal article" date="2011" name="Stand. Genomic Sci.">
        <title>Complete genome sequence of Weeksella virosa type strain (9751).</title>
        <authorList>
            <person name="Lang E."/>
            <person name="Teshima H."/>
            <person name="Lucas S."/>
            <person name="Lapidus A."/>
            <person name="Hammon N."/>
            <person name="Deshpande S."/>
            <person name="Nolan M."/>
            <person name="Cheng J.F."/>
            <person name="Pitluck S."/>
            <person name="Liolios K."/>
            <person name="Pagani I."/>
            <person name="Mikhailova N."/>
            <person name="Ivanova N."/>
            <person name="Mavromatis K."/>
            <person name="Pati A."/>
            <person name="Tapia R."/>
            <person name="Han C."/>
            <person name="Goodwin L."/>
            <person name="Chen A."/>
            <person name="Palaniappan K."/>
            <person name="Land M."/>
            <person name="Hauser L."/>
            <person name="Chang Y.J."/>
            <person name="Jeffries C.D."/>
            <person name="Brambilla E.M."/>
            <person name="Kopitz M."/>
            <person name="Rohde M."/>
            <person name="Goker M."/>
            <person name="Tindall B.J."/>
            <person name="Detter J.C."/>
            <person name="Woyke T."/>
            <person name="Bristow J."/>
            <person name="Eisen J.A."/>
            <person name="Markowitz V."/>
            <person name="Hugenholtz P."/>
            <person name="Klenk H.P."/>
            <person name="Kyrpides N.C."/>
        </authorList>
    </citation>
    <scope>NUCLEOTIDE SEQUENCE [LARGE SCALE GENOMIC DNA]</scope>
    <source>
        <strain evidence="4">ATCC 43766 / DSM 16922 / JCM 21250 / NBRC 16016 / NCTC 11634 / CL345/78</strain>
    </source>
</reference>
<dbReference type="SMART" id="SM00867">
    <property type="entry name" value="YceI"/>
    <property type="match status" value="1"/>
</dbReference>
<dbReference type="SUPFAM" id="SSF101874">
    <property type="entry name" value="YceI-like"/>
    <property type="match status" value="1"/>
</dbReference>
<dbReference type="PANTHER" id="PTHR34406">
    <property type="entry name" value="PROTEIN YCEI"/>
    <property type="match status" value="1"/>
</dbReference>
<evidence type="ECO:0000256" key="1">
    <source>
        <dbReference type="SAM" id="SignalP"/>
    </source>
</evidence>
<dbReference type="InterPro" id="IPR036761">
    <property type="entry name" value="TTHA0802/YceI-like_sf"/>
</dbReference>
<dbReference type="Pfam" id="PF04264">
    <property type="entry name" value="YceI"/>
    <property type="match status" value="1"/>
</dbReference>
<dbReference type="EMBL" id="CP002455">
    <property type="protein sequence ID" value="ADX67997.1"/>
    <property type="molecule type" value="Genomic_DNA"/>
</dbReference>
<dbReference type="RefSeq" id="WP_013598387.1">
    <property type="nucleotide sequence ID" value="NC_015144.1"/>
</dbReference>
<dbReference type="KEGG" id="wvi:Weevi_1293"/>
<dbReference type="InterPro" id="IPR007372">
    <property type="entry name" value="Lipid/polyisoprenoid-bd_YceI"/>
</dbReference>
<dbReference type="AlphaFoldDB" id="F0NXK7"/>
<dbReference type="Gene3D" id="2.40.128.110">
    <property type="entry name" value="Lipid/polyisoprenoid-binding, YceI-like"/>
    <property type="match status" value="1"/>
</dbReference>
<protein>
    <submittedName>
        <fullName evidence="3">YceI family protein</fullName>
    </submittedName>
</protein>
<dbReference type="HOGENOM" id="CLU_071003_2_2_10"/>
<keyword evidence="4" id="KW-1185">Reference proteome</keyword>
<evidence type="ECO:0000259" key="2">
    <source>
        <dbReference type="SMART" id="SM00867"/>
    </source>
</evidence>
<accession>F0NXK7</accession>
<keyword evidence="1" id="KW-0732">Signal</keyword>
<sequence length="220" mass="23914">MKKVILSFSLLSIFALTSCGGKTETVDANEPTETALATEGSVNYMVDAESSINWKGGKRFEDINKPEEGHVGFVKLSSGEVHMKDGVLESGKFIADFNTFESTDLNDSPEDKAKLDGHLKSADFLDVEKFPNATFEITTVKPLTEGDFNTEISGNLDFRGTPKNITFRANVTVDGDKVTIKSEEFAINRQDFGITFTGGAGSIIKDEVILQADIVATQVK</sequence>
<dbReference type="eggNOG" id="COG2353">
    <property type="taxonomic scope" value="Bacteria"/>
</dbReference>